<reference evidence="1" key="1">
    <citation type="submission" date="2020-03" db="EMBL/GenBank/DDBJ databases">
        <authorList>
            <person name="Weist P."/>
        </authorList>
    </citation>
    <scope>NUCLEOTIDE SEQUENCE</scope>
</reference>
<comment type="caution">
    <text evidence="1">The sequence shown here is derived from an EMBL/GenBank/DDBJ whole genome shotgun (WGS) entry which is preliminary data.</text>
</comment>
<evidence type="ECO:0000313" key="2">
    <source>
        <dbReference type="Proteomes" id="UP001153269"/>
    </source>
</evidence>
<feature type="non-terminal residue" evidence="1">
    <location>
        <position position="1"/>
    </location>
</feature>
<dbReference type="AlphaFoldDB" id="A0A9N7YL17"/>
<sequence length="57" mass="6326">KKAGEVFCPEAAEILRPEKEAAGTQEINSLTLHLLLLVTDELLTRVRVERLSPGTRL</sequence>
<protein>
    <submittedName>
        <fullName evidence="1">Uncharacterized protein</fullName>
    </submittedName>
</protein>
<dbReference type="Proteomes" id="UP001153269">
    <property type="component" value="Unassembled WGS sequence"/>
</dbReference>
<accession>A0A9N7YL17</accession>
<proteinExistence type="predicted"/>
<keyword evidence="2" id="KW-1185">Reference proteome</keyword>
<gene>
    <name evidence="1" type="ORF">PLEPLA_LOCUS16028</name>
</gene>
<evidence type="ECO:0000313" key="1">
    <source>
        <dbReference type="EMBL" id="CAB1428074.1"/>
    </source>
</evidence>
<organism evidence="1 2">
    <name type="scientific">Pleuronectes platessa</name>
    <name type="common">European plaice</name>
    <dbReference type="NCBI Taxonomy" id="8262"/>
    <lineage>
        <taxon>Eukaryota</taxon>
        <taxon>Metazoa</taxon>
        <taxon>Chordata</taxon>
        <taxon>Craniata</taxon>
        <taxon>Vertebrata</taxon>
        <taxon>Euteleostomi</taxon>
        <taxon>Actinopterygii</taxon>
        <taxon>Neopterygii</taxon>
        <taxon>Teleostei</taxon>
        <taxon>Neoteleostei</taxon>
        <taxon>Acanthomorphata</taxon>
        <taxon>Carangaria</taxon>
        <taxon>Pleuronectiformes</taxon>
        <taxon>Pleuronectoidei</taxon>
        <taxon>Pleuronectidae</taxon>
        <taxon>Pleuronectes</taxon>
    </lineage>
</organism>
<dbReference type="EMBL" id="CADEAL010001018">
    <property type="protein sequence ID" value="CAB1428074.1"/>
    <property type="molecule type" value="Genomic_DNA"/>
</dbReference>
<name>A0A9N7YL17_PLEPL</name>